<reference evidence="1" key="2">
    <citation type="submission" date="2016-06" db="EMBL/GenBank/DDBJ databases">
        <title>The genome of a short-lived fish provides insights into sex chromosome evolution and the genetic control of aging.</title>
        <authorList>
            <person name="Reichwald K."/>
            <person name="Felder M."/>
            <person name="Petzold A."/>
            <person name="Koch P."/>
            <person name="Groth M."/>
            <person name="Platzer M."/>
        </authorList>
    </citation>
    <scope>NUCLEOTIDE SEQUENCE</scope>
    <source>
        <tissue evidence="1">Brain</tissue>
    </source>
</reference>
<feature type="non-terminal residue" evidence="1">
    <location>
        <position position="1"/>
    </location>
</feature>
<name>A0A1A8G852_9TELE</name>
<evidence type="ECO:0000313" key="1">
    <source>
        <dbReference type="EMBL" id="SBQ67885.1"/>
    </source>
</evidence>
<gene>
    <name evidence="1" type="primary">Nfu_g_1_025244</name>
</gene>
<dbReference type="AlphaFoldDB" id="A0A1A8G852"/>
<protein>
    <submittedName>
        <fullName evidence="1">Uncharacterized protein</fullName>
    </submittedName>
</protein>
<accession>A0A1A8G852</accession>
<proteinExistence type="predicted"/>
<reference evidence="1" key="1">
    <citation type="submission" date="2016-05" db="EMBL/GenBank/DDBJ databases">
        <authorList>
            <person name="Lavstsen T."/>
            <person name="Jespersen J.S."/>
        </authorList>
    </citation>
    <scope>NUCLEOTIDE SEQUENCE</scope>
    <source>
        <tissue evidence="1">Brain</tissue>
    </source>
</reference>
<dbReference type="EMBL" id="HAEB01021358">
    <property type="protein sequence ID" value="SBQ67885.1"/>
    <property type="molecule type" value="Transcribed_RNA"/>
</dbReference>
<organism evidence="1">
    <name type="scientific">Nothobranchius korthausae</name>
    <dbReference type="NCBI Taxonomy" id="1143690"/>
    <lineage>
        <taxon>Eukaryota</taxon>
        <taxon>Metazoa</taxon>
        <taxon>Chordata</taxon>
        <taxon>Craniata</taxon>
        <taxon>Vertebrata</taxon>
        <taxon>Euteleostomi</taxon>
        <taxon>Actinopterygii</taxon>
        <taxon>Neopterygii</taxon>
        <taxon>Teleostei</taxon>
        <taxon>Neoteleostei</taxon>
        <taxon>Acanthomorphata</taxon>
        <taxon>Ovalentaria</taxon>
        <taxon>Atherinomorphae</taxon>
        <taxon>Cyprinodontiformes</taxon>
        <taxon>Nothobranchiidae</taxon>
        <taxon>Nothobranchius</taxon>
    </lineage>
</organism>
<sequence>TRESPEGTLSCSSAWRWRVYDRQPHARMPLRQACGVIEVTSIHGWIRHTWGYFPCCSAGENIACDVDKIMWPDPNRRRDP</sequence>